<dbReference type="Gene3D" id="3.30.70.100">
    <property type="match status" value="1"/>
</dbReference>
<feature type="region of interest" description="Disordered" evidence="1">
    <location>
        <begin position="1"/>
        <end position="21"/>
    </location>
</feature>
<dbReference type="InterPro" id="IPR011008">
    <property type="entry name" value="Dimeric_a/b-barrel"/>
</dbReference>
<accession>A0A4Q7UUD1</accession>
<keyword evidence="3" id="KW-0560">Oxidoreductase</keyword>
<organism evidence="3 4">
    <name type="scientific">Pseudonocardia sediminis</name>
    <dbReference type="NCBI Taxonomy" id="1397368"/>
    <lineage>
        <taxon>Bacteria</taxon>
        <taxon>Bacillati</taxon>
        <taxon>Actinomycetota</taxon>
        <taxon>Actinomycetes</taxon>
        <taxon>Pseudonocardiales</taxon>
        <taxon>Pseudonocardiaceae</taxon>
        <taxon>Pseudonocardia</taxon>
    </lineage>
</organism>
<sequence>MDTTPGESGPNGAPRPGPERVGRYVRMTAQPGRGGELAQALLKVADGMADAPGCQAYIVNAAPDEPDAVWVTEVWADAASSDEALNRDLGEAGLGAVLELLAAAPEYIEVSPLGGPGLSPS</sequence>
<dbReference type="EMBL" id="SHKL01000001">
    <property type="protein sequence ID" value="RZT84518.1"/>
    <property type="molecule type" value="Genomic_DNA"/>
</dbReference>
<keyword evidence="4" id="KW-1185">Reference proteome</keyword>
<feature type="domain" description="ABM" evidence="2">
    <location>
        <begin position="21"/>
        <end position="110"/>
    </location>
</feature>
<keyword evidence="3" id="KW-0503">Monooxygenase</keyword>
<evidence type="ECO:0000313" key="4">
    <source>
        <dbReference type="Proteomes" id="UP000291591"/>
    </source>
</evidence>
<dbReference type="PROSITE" id="PS51725">
    <property type="entry name" value="ABM"/>
    <property type="match status" value="1"/>
</dbReference>
<dbReference type="RefSeq" id="WP_242622941.1">
    <property type="nucleotide sequence ID" value="NZ_SHKL01000001.1"/>
</dbReference>
<dbReference type="GO" id="GO:0004497">
    <property type="term" value="F:monooxygenase activity"/>
    <property type="evidence" value="ECO:0007669"/>
    <property type="project" value="UniProtKB-KW"/>
</dbReference>
<protein>
    <submittedName>
        <fullName evidence="3">Quinol monooxygenase YgiN</fullName>
    </submittedName>
</protein>
<evidence type="ECO:0000256" key="1">
    <source>
        <dbReference type="SAM" id="MobiDB-lite"/>
    </source>
</evidence>
<dbReference type="Proteomes" id="UP000291591">
    <property type="component" value="Unassembled WGS sequence"/>
</dbReference>
<evidence type="ECO:0000313" key="3">
    <source>
        <dbReference type="EMBL" id="RZT84518.1"/>
    </source>
</evidence>
<proteinExistence type="predicted"/>
<evidence type="ECO:0000259" key="2">
    <source>
        <dbReference type="PROSITE" id="PS51725"/>
    </source>
</evidence>
<dbReference type="InterPro" id="IPR007138">
    <property type="entry name" value="ABM_dom"/>
</dbReference>
<dbReference type="AlphaFoldDB" id="A0A4Q7UUD1"/>
<dbReference type="Pfam" id="PF03992">
    <property type="entry name" value="ABM"/>
    <property type="match status" value="1"/>
</dbReference>
<gene>
    <name evidence="3" type="ORF">EV383_1361</name>
</gene>
<dbReference type="SUPFAM" id="SSF54909">
    <property type="entry name" value="Dimeric alpha+beta barrel"/>
    <property type="match status" value="1"/>
</dbReference>
<reference evidence="3 4" key="1">
    <citation type="submission" date="2019-02" db="EMBL/GenBank/DDBJ databases">
        <title>Sequencing the genomes of 1000 actinobacteria strains.</title>
        <authorList>
            <person name="Klenk H.-P."/>
        </authorList>
    </citation>
    <scope>NUCLEOTIDE SEQUENCE [LARGE SCALE GENOMIC DNA]</scope>
    <source>
        <strain evidence="3 4">DSM 45779</strain>
    </source>
</reference>
<comment type="caution">
    <text evidence="3">The sequence shown here is derived from an EMBL/GenBank/DDBJ whole genome shotgun (WGS) entry which is preliminary data.</text>
</comment>
<name>A0A4Q7UUD1_PSEST</name>